<evidence type="ECO:0000313" key="3">
    <source>
        <dbReference type="Proteomes" id="UP000182945"/>
    </source>
</evidence>
<dbReference type="EMBL" id="CP017962">
    <property type="protein sequence ID" value="APC47667.1"/>
    <property type="molecule type" value="Genomic_DNA"/>
</dbReference>
<proteinExistence type="predicted"/>
<dbReference type="Proteomes" id="UP000182945">
    <property type="component" value="Chromosome"/>
</dbReference>
<gene>
    <name evidence="2" type="ORF">BME96_05575</name>
</gene>
<accession>A0AAC9IZ67</accession>
<evidence type="ECO:0000313" key="2">
    <source>
        <dbReference type="EMBL" id="APC47667.1"/>
    </source>
</evidence>
<feature type="transmembrane region" description="Helical" evidence="1">
    <location>
        <begin position="39"/>
        <end position="61"/>
    </location>
</feature>
<reference evidence="2 3" key="1">
    <citation type="submission" date="2016-11" db="EMBL/GenBank/DDBJ databases">
        <title>Complete genome sequencing of Virgibacillus halodenitrificans PDB-F2.</title>
        <authorList>
            <person name="Sun Z."/>
            <person name="Zhou Y."/>
            <person name="Li H."/>
        </authorList>
    </citation>
    <scope>NUCLEOTIDE SEQUENCE [LARGE SCALE GENOMIC DNA]</scope>
    <source>
        <strain evidence="2 3">PDB-F2</strain>
    </source>
</reference>
<name>A0AAC9IZ67_VIRHA</name>
<sequence length="65" mass="7212">MSNVGLLLIGLSLLTLVMVIILSRVAEAIFIISNYVGDIIPYFVYVLIGIVFLFGVTLVLLDKRR</sequence>
<protein>
    <submittedName>
        <fullName evidence="2">Uncharacterized protein</fullName>
    </submittedName>
</protein>
<keyword evidence="1" id="KW-0812">Transmembrane</keyword>
<keyword evidence="1" id="KW-1133">Transmembrane helix</keyword>
<keyword evidence="1" id="KW-0472">Membrane</keyword>
<dbReference type="KEGG" id="vhl:BME96_05575"/>
<dbReference type="RefSeq" id="WP_071648551.1">
    <property type="nucleotide sequence ID" value="NZ_CP017962.1"/>
</dbReference>
<dbReference type="GeneID" id="71513850"/>
<dbReference type="AlphaFoldDB" id="A0AAC9IZ67"/>
<evidence type="ECO:0000256" key="1">
    <source>
        <dbReference type="SAM" id="Phobius"/>
    </source>
</evidence>
<organism evidence="2 3">
    <name type="scientific">Virgibacillus halodenitrificans</name>
    <name type="common">Bacillus halodenitrificans</name>
    <dbReference type="NCBI Taxonomy" id="1482"/>
    <lineage>
        <taxon>Bacteria</taxon>
        <taxon>Bacillati</taxon>
        <taxon>Bacillota</taxon>
        <taxon>Bacilli</taxon>
        <taxon>Bacillales</taxon>
        <taxon>Bacillaceae</taxon>
        <taxon>Virgibacillus</taxon>
    </lineage>
</organism>